<dbReference type="EMBL" id="NAJO01000003">
    <property type="protein sequence ID" value="OQO13772.1"/>
    <property type="molecule type" value="Genomic_DNA"/>
</dbReference>
<reference evidence="3" key="1">
    <citation type="submission" date="2017-03" db="EMBL/GenBank/DDBJ databases">
        <title>Genomes of endolithic fungi from Antarctica.</title>
        <authorList>
            <person name="Coleine C."/>
            <person name="Masonjones S."/>
            <person name="Stajich J.E."/>
        </authorList>
    </citation>
    <scope>NUCLEOTIDE SEQUENCE [LARGE SCALE GENOMIC DNA]</scope>
    <source>
        <strain evidence="3">CCFEE 5527</strain>
    </source>
</reference>
<gene>
    <name evidence="2" type="ORF">B0A48_02003</name>
</gene>
<dbReference type="InParanoid" id="A0A1V8TRC5"/>
<name>A0A1V8TRC5_9PEZI</name>
<dbReference type="STRING" id="1507870.A0A1V8TRC5"/>
<keyword evidence="3" id="KW-1185">Reference proteome</keyword>
<dbReference type="Proteomes" id="UP000192596">
    <property type="component" value="Unassembled WGS sequence"/>
</dbReference>
<dbReference type="AlphaFoldDB" id="A0A1V8TRC5"/>
<feature type="region of interest" description="Disordered" evidence="1">
    <location>
        <begin position="226"/>
        <end position="257"/>
    </location>
</feature>
<evidence type="ECO:0000313" key="3">
    <source>
        <dbReference type="Proteomes" id="UP000192596"/>
    </source>
</evidence>
<comment type="caution">
    <text evidence="2">The sequence shown here is derived from an EMBL/GenBank/DDBJ whole genome shotgun (WGS) entry which is preliminary data.</text>
</comment>
<sequence length="420" mass="45212">MTDKTRLSWMRPQDNTRNIWSKQRVPAKSTSDNFAGDTFSYDDEHLAPFLMPKELNDPKLLPRKILLAANDWAQAGAALETALGRIGKLRAEAVTRGWPDKASTVHLTRVHWVYQGSEEESTASHIPLEAETPPTVSGAQSLLVGPVSPGPQLAPPMLPVPTATTQKPAVLVAPMPNMGVGMESPPFTPQLSVAPVTPANPVDAGKITTPDLVKVNSQLVMPVNAEPLSPPSSALPSVPANTPVSTAPTTGATTPATSAAVSPPVLVVIPGAYPLSSHPPPTTLPSTATLPTSPVNPSATFDENAWETFLRQFHAELEDLKKNSLKRFKGFGIDQDTLAHEYSHGGYASIARPVHADHGTLEEFKTKGDEWDTKGGLGRFVEWRDGVRGLYKQYEEKVKAVKEPELEVVKRERIASGLPL</sequence>
<dbReference type="OrthoDB" id="3898724at2759"/>
<protein>
    <submittedName>
        <fullName evidence="2">Uncharacterized protein</fullName>
    </submittedName>
</protein>
<evidence type="ECO:0000256" key="1">
    <source>
        <dbReference type="SAM" id="MobiDB-lite"/>
    </source>
</evidence>
<evidence type="ECO:0000313" key="2">
    <source>
        <dbReference type="EMBL" id="OQO13772.1"/>
    </source>
</evidence>
<accession>A0A1V8TRC5</accession>
<proteinExistence type="predicted"/>
<organism evidence="2 3">
    <name type="scientific">Cryoendolithus antarcticus</name>
    <dbReference type="NCBI Taxonomy" id="1507870"/>
    <lineage>
        <taxon>Eukaryota</taxon>
        <taxon>Fungi</taxon>
        <taxon>Dikarya</taxon>
        <taxon>Ascomycota</taxon>
        <taxon>Pezizomycotina</taxon>
        <taxon>Dothideomycetes</taxon>
        <taxon>Dothideomycetidae</taxon>
        <taxon>Cladosporiales</taxon>
        <taxon>Cladosporiaceae</taxon>
        <taxon>Cryoendolithus</taxon>
    </lineage>
</organism>
<feature type="compositionally biased region" description="Low complexity" evidence="1">
    <location>
        <begin position="231"/>
        <end position="257"/>
    </location>
</feature>